<protein>
    <submittedName>
        <fullName evidence="1">Uncharacterized protein</fullName>
    </submittedName>
</protein>
<dbReference type="RefSeq" id="WP_160140675.1">
    <property type="nucleotide sequence ID" value="NZ_BIXZ01000001.1"/>
</dbReference>
<dbReference type="Proteomes" id="UP000304382">
    <property type="component" value="Unassembled WGS sequence"/>
</dbReference>
<dbReference type="OrthoDB" id="381677at2157"/>
<dbReference type="AlphaFoldDB" id="A0A4C2EFI6"/>
<evidence type="ECO:0000313" key="2">
    <source>
        <dbReference type="Proteomes" id="UP000304382"/>
    </source>
</evidence>
<keyword evidence="2" id="KW-1185">Reference proteome</keyword>
<evidence type="ECO:0000313" key="1">
    <source>
        <dbReference type="EMBL" id="GCF13238.1"/>
    </source>
</evidence>
<reference evidence="1 2" key="1">
    <citation type="submission" date="2019-02" db="EMBL/GenBank/DDBJ databases">
        <title>Haloarcula mannanilyticum sp. nov., a mannan degrading haloarchaeon isolated from commercial salt.</title>
        <authorList>
            <person name="Enomoto S."/>
            <person name="Shimane Y."/>
            <person name="Kamekura M."/>
            <person name="Ito T."/>
            <person name="Moriya O."/>
            <person name="Ihara K."/>
            <person name="Takahashi-Ando N."/>
            <person name="Fukushima Y."/>
            <person name="Yoshida Y."/>
            <person name="Usama R."/>
            <person name="Takai K."/>
            <person name="Minegishi H."/>
        </authorList>
    </citation>
    <scope>NUCLEOTIDE SEQUENCE [LARGE SCALE GENOMIC DNA]</scope>
    <source>
        <strain evidence="1 2">MD130-1</strain>
    </source>
</reference>
<comment type="caution">
    <text evidence="1">The sequence shown here is derived from an EMBL/GenBank/DDBJ whole genome shotgun (WGS) entry which is preliminary data.</text>
</comment>
<proteinExistence type="predicted"/>
<sequence>MTFLKSLAKQLNPNVVRCPKCGEPNSRTDYRKDMIGTALAAYYCPNCGERVFPQ</sequence>
<dbReference type="EMBL" id="BIXZ01000001">
    <property type="protein sequence ID" value="GCF13238.1"/>
    <property type="molecule type" value="Genomic_DNA"/>
</dbReference>
<gene>
    <name evidence="1" type="ORF">Harman_11730</name>
</gene>
<organism evidence="1 2">
    <name type="scientific">Haloarcula mannanilytica</name>
    <dbReference type="NCBI Taxonomy" id="2509225"/>
    <lineage>
        <taxon>Archaea</taxon>
        <taxon>Methanobacteriati</taxon>
        <taxon>Methanobacteriota</taxon>
        <taxon>Stenosarchaea group</taxon>
        <taxon>Halobacteria</taxon>
        <taxon>Halobacteriales</taxon>
        <taxon>Haloarculaceae</taxon>
        <taxon>Haloarcula</taxon>
    </lineage>
</organism>
<name>A0A4C2EFI6_9EURY</name>
<accession>A0A4C2EFI6</accession>